<dbReference type="Proteomes" id="UP000183471">
    <property type="component" value="Unassembled WGS sequence"/>
</dbReference>
<evidence type="ECO:0000256" key="1">
    <source>
        <dbReference type="ARBA" id="ARBA00011073"/>
    </source>
</evidence>
<dbReference type="PANTHER" id="PTHR43806">
    <property type="entry name" value="PEPTIDASE S8"/>
    <property type="match status" value="1"/>
</dbReference>
<keyword evidence="4 5" id="KW-0720">Serine protease</keyword>
<evidence type="ECO:0000313" key="8">
    <source>
        <dbReference type="EMBL" id="SDQ87636.1"/>
    </source>
</evidence>
<feature type="active site" description="Charge relay system" evidence="5">
    <location>
        <position position="369"/>
    </location>
</feature>
<comment type="similarity">
    <text evidence="1 5 6">Belongs to the peptidase S8 family.</text>
</comment>
<dbReference type="InterPro" id="IPR023828">
    <property type="entry name" value="Peptidase_S8_Ser-AS"/>
</dbReference>
<feature type="active site" description="Charge relay system" evidence="5">
    <location>
        <position position="184"/>
    </location>
</feature>
<evidence type="ECO:0000256" key="6">
    <source>
        <dbReference type="RuleBase" id="RU003355"/>
    </source>
</evidence>
<name>A0ABY0TIA4_9PROT</name>
<dbReference type="PROSITE" id="PS51892">
    <property type="entry name" value="SUBTILASE"/>
    <property type="match status" value="1"/>
</dbReference>
<evidence type="ECO:0000313" key="9">
    <source>
        <dbReference type="Proteomes" id="UP000183471"/>
    </source>
</evidence>
<dbReference type="EMBL" id="FNKY01000001">
    <property type="protein sequence ID" value="SDQ87636.1"/>
    <property type="molecule type" value="Genomic_DNA"/>
</dbReference>
<dbReference type="Gene3D" id="3.40.50.200">
    <property type="entry name" value="Peptidase S8/S53 domain"/>
    <property type="match status" value="1"/>
</dbReference>
<evidence type="ECO:0000256" key="4">
    <source>
        <dbReference type="ARBA" id="ARBA00022825"/>
    </source>
</evidence>
<protein>
    <submittedName>
        <fullName evidence="8">Subtilase family protein</fullName>
    </submittedName>
</protein>
<dbReference type="InterPro" id="IPR022398">
    <property type="entry name" value="Peptidase_S8_His-AS"/>
</dbReference>
<evidence type="ECO:0000256" key="5">
    <source>
        <dbReference type="PROSITE-ProRule" id="PRU01240"/>
    </source>
</evidence>
<dbReference type="InterPro" id="IPR013783">
    <property type="entry name" value="Ig-like_fold"/>
</dbReference>
<reference evidence="8 9" key="1">
    <citation type="submission" date="2016-10" db="EMBL/GenBank/DDBJ databases">
        <authorList>
            <person name="Varghese N."/>
            <person name="Submissions S."/>
        </authorList>
    </citation>
    <scope>NUCLEOTIDE SEQUENCE [LARGE SCALE GENOMIC DNA]</scope>
    <source>
        <strain evidence="8 9">Nl1</strain>
    </source>
</reference>
<dbReference type="InterPro" id="IPR036852">
    <property type="entry name" value="Peptidase_S8/S53_dom_sf"/>
</dbReference>
<keyword evidence="3 5" id="KW-0378">Hydrolase</keyword>
<dbReference type="PIRSF" id="PIRSF037901">
    <property type="entry name" value="Subtilisin_rel_Nmul_A1891"/>
    <property type="match status" value="1"/>
</dbReference>
<feature type="active site" description="Charge relay system" evidence="5">
    <location>
        <position position="217"/>
    </location>
</feature>
<dbReference type="InterPro" id="IPR000209">
    <property type="entry name" value="Peptidase_S8/S53_dom"/>
</dbReference>
<gene>
    <name evidence="8" type="ORF">SAMN05216402_2646</name>
</gene>
<proteinExistence type="inferred from homology"/>
<evidence type="ECO:0000256" key="3">
    <source>
        <dbReference type="ARBA" id="ARBA00022801"/>
    </source>
</evidence>
<organism evidence="8 9">
    <name type="scientific">Nitrosospira multiformis</name>
    <dbReference type="NCBI Taxonomy" id="1231"/>
    <lineage>
        <taxon>Bacteria</taxon>
        <taxon>Pseudomonadati</taxon>
        <taxon>Pseudomonadota</taxon>
        <taxon>Betaproteobacteria</taxon>
        <taxon>Nitrosomonadales</taxon>
        <taxon>Nitrosomonadaceae</taxon>
        <taxon>Nitrosospira</taxon>
    </lineage>
</organism>
<dbReference type="PRINTS" id="PR00723">
    <property type="entry name" value="SUBTILISIN"/>
</dbReference>
<dbReference type="RefSeq" id="WP_074633251.1">
    <property type="nucleotide sequence ID" value="NZ_FNKY01000001.1"/>
</dbReference>
<evidence type="ECO:0000259" key="7">
    <source>
        <dbReference type="Pfam" id="PF00082"/>
    </source>
</evidence>
<dbReference type="SUPFAM" id="SSF52743">
    <property type="entry name" value="Subtilisin-like"/>
    <property type="match status" value="1"/>
</dbReference>
<comment type="caution">
    <text evidence="8">The sequence shown here is derived from an EMBL/GenBank/DDBJ whole genome shotgun (WGS) entry which is preliminary data.</text>
</comment>
<dbReference type="InterPro" id="IPR050131">
    <property type="entry name" value="Peptidase_S8_subtilisin-like"/>
</dbReference>
<feature type="domain" description="Peptidase S8/S53" evidence="7">
    <location>
        <begin position="175"/>
        <end position="417"/>
    </location>
</feature>
<dbReference type="InterPro" id="IPR023827">
    <property type="entry name" value="Peptidase_S8_Asp-AS"/>
</dbReference>
<sequence length="629" mass="63411">MNINKRALPAAGVEGPAAGAATLTLSGFFGSRRLILARHGVAAFVLTSCMTAPVVSNAAPPEDKGSRSAGSETWAKGRILVMPRAGLPEKELAKILGAHGGKARKIGQSDLYIVDLPGNASEKAVAARLARHPHLKLAEPDYRDSPELVPNDPYYGSAWHLPKIGAPAAWDSSQGAGVTIAILDSGVDSAHPDLATRLVPGWNFYDNNSNTSDVFGHGTKVAGAAAAAGNNGIGVTSVAGQSKIMPIRVTDVSGGGYTSMIANGLIYAADRGIRVASISFANQPSRPAVVSAAQYMKDKGGLVIVAAGNNGINENFTPTTAMIPVSATDGNDVRASWSSYGTFVAMAAPGTGIWTTSKGGGYGAVSGTSVSSPVTAGVVALMMAAKPALPNTQVESLLYSTAVDLGAAGRDAYYGYGRVNAARAVQAAAATAEAPDTQAPVVSISAPLGGATVTGLVGVNVAATDNVGVTRVELRVNSTTVAIDTSAPFGFTWDSAGTPNGMSNLVAYAFDAAGNSKASAAVAVNVANGTVTVPKDTTAPVVKIINPVAGNVSGTNVPVSINATDDSGAAGITQTVYIDGVLKATGSGGTLGYNWNIRKVAAGAHTIEVVTKDAAGNTTPTSVNVMVIQ</sequence>
<dbReference type="PANTHER" id="PTHR43806:SF11">
    <property type="entry name" value="CEREVISIN-RELATED"/>
    <property type="match status" value="1"/>
</dbReference>
<dbReference type="Pfam" id="PF17957">
    <property type="entry name" value="Big_7"/>
    <property type="match status" value="2"/>
</dbReference>
<dbReference type="Gene3D" id="2.60.40.10">
    <property type="entry name" value="Immunoglobulins"/>
    <property type="match status" value="2"/>
</dbReference>
<dbReference type="InterPro" id="IPR015500">
    <property type="entry name" value="Peptidase_S8_subtilisin-rel"/>
</dbReference>
<accession>A0ABY0TIA4</accession>
<dbReference type="InterPro" id="IPR017315">
    <property type="entry name" value="Pep_S8A_subtilisin_pbac-2"/>
</dbReference>
<dbReference type="PROSITE" id="PS00138">
    <property type="entry name" value="SUBTILASE_SER"/>
    <property type="match status" value="1"/>
</dbReference>
<keyword evidence="2 5" id="KW-0645">Protease</keyword>
<keyword evidence="9" id="KW-1185">Reference proteome</keyword>
<dbReference type="PROSITE" id="PS00137">
    <property type="entry name" value="SUBTILASE_HIS"/>
    <property type="match status" value="1"/>
</dbReference>
<evidence type="ECO:0000256" key="2">
    <source>
        <dbReference type="ARBA" id="ARBA00022670"/>
    </source>
</evidence>
<dbReference type="Pfam" id="PF00082">
    <property type="entry name" value="Peptidase_S8"/>
    <property type="match status" value="1"/>
</dbReference>
<dbReference type="PROSITE" id="PS00136">
    <property type="entry name" value="SUBTILASE_ASP"/>
    <property type="match status" value="1"/>
</dbReference>